<dbReference type="RefSeq" id="WP_274691683.1">
    <property type="nucleotide sequence ID" value="NZ_JAPMOU010000061.1"/>
</dbReference>
<evidence type="ECO:0000313" key="2">
    <source>
        <dbReference type="Proteomes" id="UP001528823"/>
    </source>
</evidence>
<gene>
    <name evidence="1" type="ORF">ORQ98_25745</name>
</gene>
<reference evidence="1 2" key="1">
    <citation type="submission" date="2022-11" db="EMBL/GenBank/DDBJ databases">
        <title>Spartinivicinus poritis sp. nov., isolated from scleractinian coral Porites lutea.</title>
        <authorList>
            <person name="Zhang G."/>
            <person name="Cai L."/>
            <person name="Wei Q."/>
        </authorList>
    </citation>
    <scope>NUCLEOTIDE SEQUENCE [LARGE SCALE GENOMIC DNA]</scope>
    <source>
        <strain evidence="1 2">A2-2</strain>
    </source>
</reference>
<proteinExistence type="predicted"/>
<dbReference type="EMBL" id="JAPMOU010000061">
    <property type="protein sequence ID" value="MDE1465375.1"/>
    <property type="molecule type" value="Genomic_DNA"/>
</dbReference>
<sequence length="160" mass="18459">MTFSREALNKHWSIIDAYRKGAEIQIKCPLSNTWQSVSEPSFKASREYRVKPKGLEHVKPGQQVYHKRNDGIHGPFLVTYIPCKYRLFYVSTGKQYGYSVASNDTSSVEASSLFSGSGYLISEEEYEKEQDIKRRETMRNILHSTHIFHPRSPVFKSTGF</sequence>
<keyword evidence="2" id="KW-1185">Reference proteome</keyword>
<organism evidence="1 2">
    <name type="scientific">Spartinivicinus poritis</name>
    <dbReference type="NCBI Taxonomy" id="2994640"/>
    <lineage>
        <taxon>Bacteria</taxon>
        <taxon>Pseudomonadati</taxon>
        <taxon>Pseudomonadota</taxon>
        <taxon>Gammaproteobacteria</taxon>
        <taxon>Oceanospirillales</taxon>
        <taxon>Zooshikellaceae</taxon>
        <taxon>Spartinivicinus</taxon>
    </lineage>
</organism>
<comment type="caution">
    <text evidence="1">The sequence shown here is derived from an EMBL/GenBank/DDBJ whole genome shotgun (WGS) entry which is preliminary data.</text>
</comment>
<name>A0ABT5UGN8_9GAMM</name>
<accession>A0ABT5UGN8</accession>
<dbReference type="Proteomes" id="UP001528823">
    <property type="component" value="Unassembled WGS sequence"/>
</dbReference>
<evidence type="ECO:0000313" key="1">
    <source>
        <dbReference type="EMBL" id="MDE1465375.1"/>
    </source>
</evidence>
<protein>
    <submittedName>
        <fullName evidence="1">Uncharacterized protein</fullName>
    </submittedName>
</protein>